<dbReference type="Pfam" id="PF01755">
    <property type="entry name" value="Glyco_transf_25"/>
    <property type="match status" value="1"/>
</dbReference>
<keyword evidence="3" id="KW-1185">Reference proteome</keyword>
<feature type="domain" description="Glycosyl transferase family 25" evidence="1">
    <location>
        <begin position="2"/>
        <end position="185"/>
    </location>
</feature>
<protein>
    <submittedName>
        <fullName evidence="2">Glycosyltransferase family 25 protein</fullName>
    </submittedName>
</protein>
<dbReference type="CDD" id="cd06532">
    <property type="entry name" value="Glyco_transf_25"/>
    <property type="match status" value="1"/>
</dbReference>
<dbReference type="InterPro" id="IPR002654">
    <property type="entry name" value="Glyco_trans_25"/>
</dbReference>
<proteinExistence type="predicted"/>
<dbReference type="GO" id="GO:0016740">
    <property type="term" value="F:transferase activity"/>
    <property type="evidence" value="ECO:0007669"/>
    <property type="project" value="UniProtKB-KW"/>
</dbReference>
<keyword evidence="2" id="KW-0808">Transferase</keyword>
<evidence type="ECO:0000313" key="2">
    <source>
        <dbReference type="EMBL" id="NFV79293.1"/>
    </source>
</evidence>
<name>A0A7C9UXU8_9PROT</name>
<organism evidence="2 3">
    <name type="scientific">Magnetospirillum aberrantis SpK</name>
    <dbReference type="NCBI Taxonomy" id="908842"/>
    <lineage>
        <taxon>Bacteria</taxon>
        <taxon>Pseudomonadati</taxon>
        <taxon>Pseudomonadota</taxon>
        <taxon>Alphaproteobacteria</taxon>
        <taxon>Rhodospirillales</taxon>
        <taxon>Rhodospirillaceae</taxon>
        <taxon>Magnetospirillum</taxon>
    </lineage>
</organism>
<comment type="caution">
    <text evidence="2">The sequence shown here is derived from an EMBL/GenBank/DDBJ whole genome shotgun (WGS) entry which is preliminary data.</text>
</comment>
<gene>
    <name evidence="2" type="ORF">G4223_04115</name>
</gene>
<dbReference type="Proteomes" id="UP000480684">
    <property type="component" value="Unassembled WGS sequence"/>
</dbReference>
<dbReference type="RefSeq" id="WP_163675403.1">
    <property type="nucleotide sequence ID" value="NZ_JAAIYP010000026.1"/>
</dbReference>
<sequence>MKAVVLNLVRRPERLSRFMAWNGGHDLDFQVVAAVDGAGMDRAGLMAEGLLDRDNAMFSDGALGNALSHRAQWQAVVAEGASRLICEDDACLHGGLTHLLPGLARVLDRADILFLGYNTNAPLALTLPEGMVMESYFGWQNESSDFHAAFAASARRAKPALHPVRAVWGTIAYVVSPAGAQRLLTWCFPLSVRRGRIRFAQARRHVRPRALDGMINLALQGGHAQGVACLPPLALSPNDASDVVTAFPCP</sequence>
<dbReference type="EMBL" id="JAAIYP010000026">
    <property type="protein sequence ID" value="NFV79293.1"/>
    <property type="molecule type" value="Genomic_DNA"/>
</dbReference>
<accession>A0A7C9UXU8</accession>
<evidence type="ECO:0000259" key="1">
    <source>
        <dbReference type="Pfam" id="PF01755"/>
    </source>
</evidence>
<dbReference type="AlphaFoldDB" id="A0A7C9UXU8"/>
<evidence type="ECO:0000313" key="3">
    <source>
        <dbReference type="Proteomes" id="UP000480684"/>
    </source>
</evidence>
<reference evidence="2 3" key="1">
    <citation type="submission" date="2020-02" db="EMBL/GenBank/DDBJ databases">
        <authorList>
            <person name="Dziuba M."/>
            <person name="Kuznetsov B."/>
            <person name="Mardanov A."/>
            <person name="Ravin N."/>
            <person name="Grouzdev D."/>
        </authorList>
    </citation>
    <scope>NUCLEOTIDE SEQUENCE [LARGE SCALE GENOMIC DNA]</scope>
    <source>
        <strain evidence="2 3">SpK</strain>
    </source>
</reference>